<dbReference type="InterPro" id="IPR015943">
    <property type="entry name" value="WD40/YVTN_repeat-like_dom_sf"/>
</dbReference>
<dbReference type="GO" id="GO:0032040">
    <property type="term" value="C:small-subunit processome"/>
    <property type="evidence" value="ECO:0007669"/>
    <property type="project" value="TreeGrafter"/>
</dbReference>
<name>A0A6B2FZT6_MYXSQ</name>
<dbReference type="GO" id="GO:0006364">
    <property type="term" value="P:rRNA processing"/>
    <property type="evidence" value="ECO:0007669"/>
    <property type="project" value="UniProtKB-KW"/>
</dbReference>
<sequence length="124" mass="14115">MFYFIGSSNSGLVSLFDFTQSLNRTSDSHKVIKEFGNLSCSTSSVKFNYKLNLMCFASNSLKKGIRMVNLTNMSVLSSWPFTQIDNKIGRVYDLDFSSDGKYIAMANNDGRIMIHQLPIIYTYY</sequence>
<evidence type="ECO:0000256" key="1">
    <source>
        <dbReference type="ARBA" id="ARBA00004604"/>
    </source>
</evidence>
<dbReference type="GO" id="GO:0034388">
    <property type="term" value="C:Pwp2p-containing subcomplex of 90S preribosome"/>
    <property type="evidence" value="ECO:0007669"/>
    <property type="project" value="TreeGrafter"/>
</dbReference>
<protein>
    <submittedName>
        <fullName evidence="6">U3 small nucleolar RNA-associated protein 18 homolog (Trinotate prediction)</fullName>
    </submittedName>
</protein>
<keyword evidence="2" id="KW-0698">rRNA processing</keyword>
<dbReference type="AlphaFoldDB" id="A0A6B2FZT6"/>
<evidence type="ECO:0000256" key="4">
    <source>
        <dbReference type="ARBA" id="ARBA00022737"/>
    </source>
</evidence>
<dbReference type="Gene3D" id="2.130.10.10">
    <property type="entry name" value="YVTN repeat-like/Quinoprotein amine dehydrogenase"/>
    <property type="match status" value="1"/>
</dbReference>
<keyword evidence="4" id="KW-0677">Repeat</keyword>
<dbReference type="SUPFAM" id="SSF50978">
    <property type="entry name" value="WD40 repeat-like"/>
    <property type="match status" value="1"/>
</dbReference>
<dbReference type="PANTHER" id="PTHR18359">
    <property type="entry name" value="WD-REPEAT PROTEIN-RELATED"/>
    <property type="match status" value="1"/>
</dbReference>
<dbReference type="InterPro" id="IPR036322">
    <property type="entry name" value="WD40_repeat_dom_sf"/>
</dbReference>
<comment type="subcellular location">
    <subcellularLocation>
        <location evidence="1">Nucleus</location>
        <location evidence="1">Nucleolus</location>
    </subcellularLocation>
</comment>
<dbReference type="EMBL" id="GHBR01000252">
    <property type="protein sequence ID" value="NDJ95836.1"/>
    <property type="molecule type" value="Transcribed_RNA"/>
</dbReference>
<evidence type="ECO:0000256" key="3">
    <source>
        <dbReference type="ARBA" id="ARBA00022574"/>
    </source>
</evidence>
<evidence type="ECO:0000313" key="6">
    <source>
        <dbReference type="EMBL" id="NDJ95836.1"/>
    </source>
</evidence>
<keyword evidence="3" id="KW-0853">WD repeat</keyword>
<proteinExistence type="predicted"/>
<keyword evidence="5" id="KW-0539">Nucleus</keyword>
<reference evidence="6" key="1">
    <citation type="submission" date="2018-11" db="EMBL/GenBank/DDBJ databases">
        <title>Myxobolus squamalis genome and transcriptome.</title>
        <authorList>
            <person name="Yahalomi D."/>
            <person name="Atkinson S.D."/>
            <person name="Neuhof M."/>
            <person name="Chang E.S."/>
            <person name="Philippe H."/>
            <person name="Cartwright P."/>
            <person name="Bartholomew J.L."/>
            <person name="Huchon D."/>
        </authorList>
    </citation>
    <scope>NUCLEOTIDE SEQUENCE</scope>
    <source>
        <strain evidence="6">71B08</strain>
        <tissue evidence="6">Whole</tissue>
    </source>
</reference>
<accession>A0A6B2FZT6</accession>
<dbReference type="InterPro" id="IPR045161">
    <property type="entry name" value="Utp18"/>
</dbReference>
<dbReference type="PANTHER" id="PTHR18359:SF0">
    <property type="entry name" value="U3 SMALL NUCLEOLAR RNA-ASSOCIATED PROTEIN 18 HOMOLOG"/>
    <property type="match status" value="1"/>
</dbReference>
<evidence type="ECO:0000256" key="5">
    <source>
        <dbReference type="ARBA" id="ARBA00023242"/>
    </source>
</evidence>
<evidence type="ECO:0000256" key="2">
    <source>
        <dbReference type="ARBA" id="ARBA00022552"/>
    </source>
</evidence>
<organism evidence="6">
    <name type="scientific">Myxobolus squamalis</name>
    <name type="common">Myxosporean</name>
    <dbReference type="NCBI Taxonomy" id="59785"/>
    <lineage>
        <taxon>Eukaryota</taxon>
        <taxon>Metazoa</taxon>
        <taxon>Cnidaria</taxon>
        <taxon>Myxozoa</taxon>
        <taxon>Myxosporea</taxon>
        <taxon>Bivalvulida</taxon>
        <taxon>Platysporina</taxon>
        <taxon>Myxobolidae</taxon>
        <taxon>Myxobolus</taxon>
    </lineage>
</organism>